<evidence type="ECO:0000313" key="2">
    <source>
        <dbReference type="Proteomes" id="UP001469749"/>
    </source>
</evidence>
<reference evidence="1 2" key="1">
    <citation type="submission" date="2024-03" db="EMBL/GenBank/DDBJ databases">
        <title>Human intestinal bacterial collection.</title>
        <authorList>
            <person name="Pauvert C."/>
            <person name="Hitch T.C.A."/>
            <person name="Clavel T."/>
        </authorList>
    </citation>
    <scope>NUCLEOTIDE SEQUENCE [LARGE SCALE GENOMIC DNA]</scope>
    <source>
        <strain evidence="1 2">CLA-AA-H190</strain>
    </source>
</reference>
<sequence>CIDKKTEYLERINEQETYILFLRKTEQPDKPYYTLEVEPGGVIRQKRTEYDRQNKDIEEASEFLKEWQREIQKRITASDKKLADKSRQLRIESYAEMRKKKVKINGGLFQGKYLADVLEADLMEMPDTIEHAA</sequence>
<dbReference type="RefSeq" id="WP_349086358.1">
    <property type="nucleotide sequence ID" value="NZ_JBBMEK010000355.1"/>
</dbReference>
<keyword evidence="2" id="KW-1185">Reference proteome</keyword>
<organism evidence="1 2">
    <name type="scientific">Coprococcus intestinihominis</name>
    <dbReference type="NCBI Taxonomy" id="3133154"/>
    <lineage>
        <taxon>Bacteria</taxon>
        <taxon>Bacillati</taxon>
        <taxon>Bacillota</taxon>
        <taxon>Clostridia</taxon>
        <taxon>Lachnospirales</taxon>
        <taxon>Lachnospiraceae</taxon>
        <taxon>Coprococcus</taxon>
    </lineage>
</organism>
<comment type="caution">
    <text evidence="1">The sequence shown here is derived from an EMBL/GenBank/DDBJ whole genome shotgun (WGS) entry which is preliminary data.</text>
</comment>
<protein>
    <submittedName>
        <fullName evidence="1">PcfJ domain-containing protein</fullName>
    </submittedName>
</protein>
<name>A0ABV1B8M3_9FIRM</name>
<dbReference type="Proteomes" id="UP001469749">
    <property type="component" value="Unassembled WGS sequence"/>
</dbReference>
<accession>A0ABV1B8M3</accession>
<dbReference type="EMBL" id="JBBMEK010000355">
    <property type="protein sequence ID" value="MEQ2366771.1"/>
    <property type="molecule type" value="Genomic_DNA"/>
</dbReference>
<evidence type="ECO:0000313" key="1">
    <source>
        <dbReference type="EMBL" id="MEQ2366771.1"/>
    </source>
</evidence>
<gene>
    <name evidence="1" type="ORF">WMO25_17025</name>
</gene>
<feature type="non-terminal residue" evidence="1">
    <location>
        <position position="1"/>
    </location>
</feature>
<proteinExistence type="predicted"/>